<accession>A0A0H5QZG8</accession>
<reference evidence="1" key="1">
    <citation type="submission" date="2015-04" db="EMBL/GenBank/DDBJ databases">
        <title>The genome sequence of the plant pathogenic Rhizarian Plasmodiophora brassicae reveals insights in its biotrophic life cycle and the origin of chitin synthesis.</title>
        <authorList>
            <person name="Schwelm A."/>
            <person name="Fogelqvist J."/>
            <person name="Knaust A."/>
            <person name="Julke S."/>
            <person name="Lilja T."/>
            <person name="Dhandapani V."/>
            <person name="Bonilla-Rosso G."/>
            <person name="Karlsson M."/>
            <person name="Shevchenko A."/>
            <person name="Choi S.R."/>
            <person name="Kim H.G."/>
            <person name="Park J.Y."/>
            <person name="Lim Y.P."/>
            <person name="Ludwig-Muller J."/>
            <person name="Dixelius C."/>
        </authorList>
    </citation>
    <scope>NUCLEOTIDE SEQUENCE</scope>
    <source>
        <tissue evidence="1">Potato root galls</tissue>
    </source>
</reference>
<sequence>MESVTIDYQWLIIFSARGHNVPSYILNIVLTPKSWSDYNDMRRSQSLKLRVPFIKNHIKMLWVRPDNNIGAVRLDCARRISMAADYSQISSSSGSAIDHH</sequence>
<dbReference type="EMBL" id="HACM01000517">
    <property type="protein sequence ID" value="CRZ00959.1"/>
    <property type="molecule type" value="Transcribed_RNA"/>
</dbReference>
<dbReference type="AlphaFoldDB" id="A0A0H5QZG8"/>
<protein>
    <submittedName>
        <fullName evidence="1">Uncharacterized protein</fullName>
    </submittedName>
</protein>
<evidence type="ECO:0000313" key="1">
    <source>
        <dbReference type="EMBL" id="CRZ00959.1"/>
    </source>
</evidence>
<name>A0A0H5QZG8_9EUKA</name>
<organism evidence="1">
    <name type="scientific">Spongospora subterranea</name>
    <dbReference type="NCBI Taxonomy" id="70186"/>
    <lineage>
        <taxon>Eukaryota</taxon>
        <taxon>Sar</taxon>
        <taxon>Rhizaria</taxon>
        <taxon>Endomyxa</taxon>
        <taxon>Phytomyxea</taxon>
        <taxon>Plasmodiophorida</taxon>
        <taxon>Plasmodiophoridae</taxon>
        <taxon>Spongospora</taxon>
    </lineage>
</organism>
<proteinExistence type="predicted"/>